<dbReference type="PANTHER" id="PTHR47031">
    <property type="entry name" value="SAP DNA-BINDING DOMAIN-CONTAINING PROTEIN"/>
    <property type="match status" value="1"/>
</dbReference>
<dbReference type="EMBL" id="ML978216">
    <property type="protein sequence ID" value="KAF2028155.1"/>
    <property type="molecule type" value="Genomic_DNA"/>
</dbReference>
<keyword evidence="4" id="KW-1185">Reference proteome</keyword>
<dbReference type="InterPro" id="IPR032552">
    <property type="entry name" value="RSB_motif"/>
</dbReference>
<feature type="compositionally biased region" description="Basic and acidic residues" evidence="1">
    <location>
        <begin position="207"/>
        <end position="235"/>
    </location>
</feature>
<feature type="compositionally biased region" description="Gly residues" evidence="1">
    <location>
        <begin position="630"/>
        <end position="659"/>
    </location>
</feature>
<feature type="region of interest" description="Disordered" evidence="1">
    <location>
        <begin position="505"/>
        <end position="537"/>
    </location>
</feature>
<dbReference type="InterPro" id="IPR034257">
    <property type="entry name" value="Acinus_RRM"/>
</dbReference>
<feature type="compositionally biased region" description="Basic and acidic residues" evidence="1">
    <location>
        <begin position="616"/>
        <end position="629"/>
    </location>
</feature>
<evidence type="ECO:0000259" key="2">
    <source>
        <dbReference type="Pfam" id="PF02037"/>
    </source>
</evidence>
<feature type="domain" description="SAP" evidence="2">
    <location>
        <begin position="3"/>
        <end position="40"/>
    </location>
</feature>
<feature type="compositionally biased region" description="Basic and acidic residues" evidence="1">
    <location>
        <begin position="327"/>
        <end position="343"/>
    </location>
</feature>
<evidence type="ECO:0000256" key="1">
    <source>
        <dbReference type="SAM" id="MobiDB-lite"/>
    </source>
</evidence>
<gene>
    <name evidence="3" type="ORF">EK21DRAFT_70301</name>
</gene>
<feature type="region of interest" description="Disordered" evidence="1">
    <location>
        <begin position="38"/>
        <end position="343"/>
    </location>
</feature>
<proteinExistence type="predicted"/>
<feature type="compositionally biased region" description="Basic and acidic residues" evidence="1">
    <location>
        <begin position="87"/>
        <end position="96"/>
    </location>
</feature>
<feature type="region of interest" description="Disordered" evidence="1">
    <location>
        <begin position="616"/>
        <end position="659"/>
    </location>
</feature>
<sequence>MTDYNKQTVAQLRTLLKDRGIPSTGLTRKVQIIEKLEEADQSVSEAPQTGGDSVNAKDNDNAPESDLPQNEAEVGSPSDSVEQVEQEDPKPVKVTDDTAPPPIPVATLDANRETVSHIDSDVPAPDRAQAVEHLAEDTTGDNEPGSIQPSAVFSAAPADPEDVLGPKVTEPAEEAREAQQNDRVTEDEQPDAPGPAAEALRFAQQDQEQKILDTPMEDKTAPPAENEKPTVEKAELLTIPEGSTADTSRLNSEELETDIRKRKRRSLSPSIPSQDIRAKKRKPSHEPVPEVHLKEDVDVVMEQRRPDGEDGGDVVSPHAATVRSPAHQHDTKPARKEKTDRYKSLVRPSAEDAFQDALQDDRPVAPALHPATPALYIRNFMRPLRPEQLRTHLASLASPPSGSPDASIVLCLFLDAMKTHALVLFASTSAASRVRASLHGSIWPPEGNRKELWVDFVPGESVEDWIKQEEDAITAEKEARLGSRPIPAKRFEVVYPDNNIAVFQEVGSSAPTDAPRGPRGSTDIRRPSQPVAPTPDTRQDIAASFKTLDQLFSSTTAKPHLYFLPVSDEISDLRLKELDNETSRDWAPGETRKGRGIKTEMKYKYSFDGDDRIVEGGEDWGPRAEDYRGGRSGFRGRGRGGGGGGGGGFRGRGGVGWRA</sequence>
<protein>
    <recommendedName>
        <fullName evidence="2">SAP domain-containing protein</fullName>
    </recommendedName>
</protein>
<feature type="compositionally biased region" description="Basic and acidic residues" evidence="1">
    <location>
        <begin position="110"/>
        <end position="120"/>
    </location>
</feature>
<comment type="caution">
    <text evidence="3">The sequence shown here is derived from an EMBL/GenBank/DDBJ whole genome shotgun (WGS) entry which is preliminary data.</text>
</comment>
<dbReference type="PANTHER" id="PTHR47031:SF3">
    <property type="entry name" value="SAP DOMAIN-CONTAINING PROTEIN"/>
    <property type="match status" value="1"/>
</dbReference>
<dbReference type="Pfam" id="PF02037">
    <property type="entry name" value="SAP"/>
    <property type="match status" value="1"/>
</dbReference>
<dbReference type="InterPro" id="IPR003034">
    <property type="entry name" value="SAP_dom"/>
</dbReference>
<dbReference type="AlphaFoldDB" id="A0A9P4LKE9"/>
<dbReference type="CDD" id="cd12432">
    <property type="entry name" value="RRM_ACINU"/>
    <property type="match status" value="1"/>
</dbReference>
<dbReference type="Pfam" id="PF16294">
    <property type="entry name" value="RSB_motif"/>
    <property type="match status" value="1"/>
</dbReference>
<name>A0A9P4LKE9_9PLEO</name>
<organism evidence="3 4">
    <name type="scientific">Setomelanomma holmii</name>
    <dbReference type="NCBI Taxonomy" id="210430"/>
    <lineage>
        <taxon>Eukaryota</taxon>
        <taxon>Fungi</taxon>
        <taxon>Dikarya</taxon>
        <taxon>Ascomycota</taxon>
        <taxon>Pezizomycotina</taxon>
        <taxon>Dothideomycetes</taxon>
        <taxon>Pleosporomycetidae</taxon>
        <taxon>Pleosporales</taxon>
        <taxon>Pleosporineae</taxon>
        <taxon>Phaeosphaeriaceae</taxon>
        <taxon>Setomelanomma</taxon>
    </lineage>
</organism>
<feature type="compositionally biased region" description="Basic and acidic residues" evidence="1">
    <location>
        <begin position="284"/>
        <end position="308"/>
    </location>
</feature>
<reference evidence="3" key="1">
    <citation type="journal article" date="2020" name="Stud. Mycol.">
        <title>101 Dothideomycetes genomes: a test case for predicting lifestyles and emergence of pathogens.</title>
        <authorList>
            <person name="Haridas S."/>
            <person name="Albert R."/>
            <person name="Binder M."/>
            <person name="Bloem J."/>
            <person name="Labutti K."/>
            <person name="Salamov A."/>
            <person name="Andreopoulos B."/>
            <person name="Baker S."/>
            <person name="Barry K."/>
            <person name="Bills G."/>
            <person name="Bluhm B."/>
            <person name="Cannon C."/>
            <person name="Castanera R."/>
            <person name="Culley D."/>
            <person name="Daum C."/>
            <person name="Ezra D."/>
            <person name="Gonzalez J."/>
            <person name="Henrissat B."/>
            <person name="Kuo A."/>
            <person name="Liang C."/>
            <person name="Lipzen A."/>
            <person name="Lutzoni F."/>
            <person name="Magnuson J."/>
            <person name="Mondo S."/>
            <person name="Nolan M."/>
            <person name="Ohm R."/>
            <person name="Pangilinan J."/>
            <person name="Park H.-J."/>
            <person name="Ramirez L."/>
            <person name="Alfaro M."/>
            <person name="Sun H."/>
            <person name="Tritt A."/>
            <person name="Yoshinaga Y."/>
            <person name="Zwiers L.-H."/>
            <person name="Turgeon B."/>
            <person name="Goodwin S."/>
            <person name="Spatafora J."/>
            <person name="Crous P."/>
            <person name="Grigoriev I."/>
        </authorList>
    </citation>
    <scope>NUCLEOTIDE SEQUENCE</scope>
    <source>
        <strain evidence="3">CBS 110217</strain>
    </source>
</reference>
<accession>A0A9P4LKE9</accession>
<dbReference type="InterPro" id="IPR036361">
    <property type="entry name" value="SAP_dom_sf"/>
</dbReference>
<dbReference type="OrthoDB" id="5348404at2759"/>
<feature type="compositionally biased region" description="Polar residues" evidence="1">
    <location>
        <begin position="41"/>
        <end position="52"/>
    </location>
</feature>
<evidence type="ECO:0000313" key="3">
    <source>
        <dbReference type="EMBL" id="KAF2028155.1"/>
    </source>
</evidence>
<evidence type="ECO:0000313" key="4">
    <source>
        <dbReference type="Proteomes" id="UP000799777"/>
    </source>
</evidence>
<feature type="compositionally biased region" description="Basic and acidic residues" evidence="1">
    <location>
        <begin position="173"/>
        <end position="186"/>
    </location>
</feature>
<dbReference type="Gene3D" id="1.10.720.30">
    <property type="entry name" value="SAP domain"/>
    <property type="match status" value="1"/>
</dbReference>
<dbReference type="Proteomes" id="UP000799777">
    <property type="component" value="Unassembled WGS sequence"/>
</dbReference>